<reference evidence="2" key="1">
    <citation type="submission" date="2022-11" db="EMBL/GenBank/DDBJ databases">
        <title>Centuries of genome instability and evolution in soft-shell clam transmissible cancer (bioRxiv).</title>
        <authorList>
            <person name="Hart S.F.M."/>
            <person name="Yonemitsu M.A."/>
            <person name="Giersch R.M."/>
            <person name="Beal B.F."/>
            <person name="Arriagada G."/>
            <person name="Davis B.W."/>
            <person name="Ostrander E.A."/>
            <person name="Goff S.P."/>
            <person name="Metzger M.J."/>
        </authorList>
    </citation>
    <scope>NUCLEOTIDE SEQUENCE</scope>
    <source>
        <strain evidence="2">MELC-2E11</strain>
        <tissue evidence="2">Siphon/mantle</tissue>
    </source>
</reference>
<evidence type="ECO:0000313" key="2">
    <source>
        <dbReference type="EMBL" id="WAR01887.1"/>
    </source>
</evidence>
<sequence length="236" mass="26991">MGHGGRGEFLPYVLLVTIPFFGSFSGTELILRLSIIILAFITAGEFIPNVKYVLDIIPNCKACLLTALVICVPLSVIPYPAVWLYGWLLWLMEPVLLCIETVLALNLVMQFSRNCAEKIEEDEDEAWKWKVSCQRVVVDRNIQSYTYNDDLELSDVDEDSSPWRSPFLVKVAVVILVTQYTTQLYDHSCSHTTPAWPWSLLPNDIIVGRVFQVLLGNCFYIWTLYRADDWQLSDCN</sequence>
<dbReference type="EMBL" id="CP111015">
    <property type="protein sequence ID" value="WAR01887.1"/>
    <property type="molecule type" value="Genomic_DNA"/>
</dbReference>
<keyword evidence="3" id="KW-1185">Reference proteome</keyword>
<feature type="transmembrane region" description="Helical" evidence="1">
    <location>
        <begin position="12"/>
        <end position="41"/>
    </location>
</feature>
<proteinExistence type="predicted"/>
<keyword evidence="1" id="KW-0812">Transmembrane</keyword>
<gene>
    <name evidence="2" type="ORF">MAR_008445</name>
</gene>
<feature type="transmembrane region" description="Helical" evidence="1">
    <location>
        <begin position="87"/>
        <end position="108"/>
    </location>
</feature>
<evidence type="ECO:0000313" key="3">
    <source>
        <dbReference type="Proteomes" id="UP001164746"/>
    </source>
</evidence>
<dbReference type="Proteomes" id="UP001164746">
    <property type="component" value="Chromosome 4"/>
</dbReference>
<feature type="transmembrane region" description="Helical" evidence="1">
    <location>
        <begin position="62"/>
        <end position="81"/>
    </location>
</feature>
<organism evidence="2 3">
    <name type="scientific">Mya arenaria</name>
    <name type="common">Soft-shell clam</name>
    <dbReference type="NCBI Taxonomy" id="6604"/>
    <lineage>
        <taxon>Eukaryota</taxon>
        <taxon>Metazoa</taxon>
        <taxon>Spiralia</taxon>
        <taxon>Lophotrochozoa</taxon>
        <taxon>Mollusca</taxon>
        <taxon>Bivalvia</taxon>
        <taxon>Autobranchia</taxon>
        <taxon>Heteroconchia</taxon>
        <taxon>Euheterodonta</taxon>
        <taxon>Imparidentia</taxon>
        <taxon>Neoheterodontei</taxon>
        <taxon>Myida</taxon>
        <taxon>Myoidea</taxon>
        <taxon>Myidae</taxon>
        <taxon>Mya</taxon>
    </lineage>
</organism>
<keyword evidence="1" id="KW-0472">Membrane</keyword>
<name>A0ABY7DZ59_MYAAR</name>
<keyword evidence="1" id="KW-1133">Transmembrane helix</keyword>
<evidence type="ECO:0000256" key="1">
    <source>
        <dbReference type="SAM" id="Phobius"/>
    </source>
</evidence>
<protein>
    <submittedName>
        <fullName evidence="2">Uncharacterized protein</fullName>
    </submittedName>
</protein>
<accession>A0ABY7DZ59</accession>